<dbReference type="PIRSF" id="PIRSF016753">
    <property type="entry name" value="P_lipid/glycerol_ac_tran_prd"/>
    <property type="match status" value="1"/>
</dbReference>
<dbReference type="HOGENOM" id="CLU_015395_1_0_11"/>
<dbReference type="PATRIC" id="fig|1194972.3.peg.239"/>
<dbReference type="PANTHER" id="PTHR22753">
    <property type="entry name" value="TRANSMEMBRANE PROTEIN 68"/>
    <property type="match status" value="1"/>
</dbReference>
<dbReference type="CDD" id="cd07987">
    <property type="entry name" value="LPLAT_MGAT-like"/>
    <property type="match status" value="1"/>
</dbReference>
<comment type="caution">
    <text evidence="2">The sequence shown here is derived from an EMBL/GenBank/DDBJ whole genome shotgun (WGS) entry which is preliminary data.</text>
</comment>
<dbReference type="Pfam" id="PF01553">
    <property type="entry name" value="Acyltransferase"/>
    <property type="match status" value="1"/>
</dbReference>
<name>K0VN78_MYCVA</name>
<dbReference type="Proteomes" id="UP000006072">
    <property type="component" value="Unassembled WGS sequence"/>
</dbReference>
<dbReference type="GO" id="GO:0016746">
    <property type="term" value="F:acyltransferase activity"/>
    <property type="evidence" value="ECO:0007669"/>
    <property type="project" value="UniProtKB-KW"/>
</dbReference>
<dbReference type="PANTHER" id="PTHR22753:SF14">
    <property type="entry name" value="MONOACYLGLYCEROL_DIACYLGLYCEROL O-ACYLTRANSFERASE"/>
    <property type="match status" value="1"/>
</dbReference>
<evidence type="ECO:0000313" key="2">
    <source>
        <dbReference type="EMBL" id="EJZ12649.1"/>
    </source>
</evidence>
<reference evidence="2 3" key="1">
    <citation type="journal article" date="2012" name="J. Bacteriol.">
        <title>Complete Genome Sequence of Mycobacterium vaccae Type Strain ATCC 25954.</title>
        <authorList>
            <person name="Ho Y.S."/>
            <person name="Adroub S.A."/>
            <person name="Abadi M."/>
            <person name="Al Alwan B."/>
            <person name="Alkhateeb R."/>
            <person name="Gao G."/>
            <person name="Ragab A."/>
            <person name="Ali S."/>
            <person name="van Soolingen D."/>
            <person name="Bitter W."/>
            <person name="Pain A."/>
            <person name="Abdallah A.M."/>
        </authorList>
    </citation>
    <scope>NUCLEOTIDE SEQUENCE [LARGE SCALE GENOMIC DNA]</scope>
    <source>
        <strain evidence="2 3">ATCC 25954</strain>
    </source>
</reference>
<keyword evidence="2" id="KW-0808">Transferase</keyword>
<dbReference type="EMBL" id="ALQA01000002">
    <property type="protein sequence ID" value="EJZ12649.1"/>
    <property type="molecule type" value="Genomic_DNA"/>
</dbReference>
<keyword evidence="2" id="KW-0012">Acyltransferase</keyword>
<sequence>MSDERAETAEWDPGFTRQITNWVGPLIRRYFRAEVRGIASVPAEGGALVVSNHSGGMLTPDVMVLAPAFYEYFGFDRPLYTLAHYGVLMGPLGDLLRKAGVIEASRENAADALRSGAVVLVFPGGDYDSYRPTMTANKVDFAGRTGYVRTALETGVPIVPVVSIGAQETQMFLARGDSIARRIGLTRARMEILPVSVGFPFGLSVIFPPNIPLPSKIVTRVLDPIDITERFGDDPDVDEVDHHVRSVMQTALDELARKRRFPVLG</sequence>
<feature type="domain" description="Phospholipid/glycerol acyltransferase" evidence="1">
    <location>
        <begin position="47"/>
        <end position="166"/>
    </location>
</feature>
<dbReference type="SUPFAM" id="SSF69593">
    <property type="entry name" value="Glycerol-3-phosphate (1)-acyltransferase"/>
    <property type="match status" value="1"/>
</dbReference>
<organism evidence="2 3">
    <name type="scientific">Mycolicibacterium vaccae ATCC 25954</name>
    <dbReference type="NCBI Taxonomy" id="1194972"/>
    <lineage>
        <taxon>Bacteria</taxon>
        <taxon>Bacillati</taxon>
        <taxon>Actinomycetota</taxon>
        <taxon>Actinomycetes</taxon>
        <taxon>Mycobacteriales</taxon>
        <taxon>Mycobacteriaceae</taxon>
        <taxon>Mycolicibacterium</taxon>
    </lineage>
</organism>
<dbReference type="SMART" id="SM00563">
    <property type="entry name" value="PlsC"/>
    <property type="match status" value="1"/>
</dbReference>
<keyword evidence="3" id="KW-1185">Reference proteome</keyword>
<gene>
    <name evidence="2" type="ORF">MVAC_01165</name>
</gene>
<dbReference type="eggNOG" id="COG0204">
    <property type="taxonomic scope" value="Bacteria"/>
</dbReference>
<dbReference type="GO" id="GO:0016020">
    <property type="term" value="C:membrane"/>
    <property type="evidence" value="ECO:0007669"/>
    <property type="project" value="TreeGrafter"/>
</dbReference>
<evidence type="ECO:0000313" key="3">
    <source>
        <dbReference type="Proteomes" id="UP000006072"/>
    </source>
</evidence>
<dbReference type="AlphaFoldDB" id="K0VN78"/>
<accession>K0VN78</accession>
<proteinExistence type="predicted"/>
<evidence type="ECO:0000259" key="1">
    <source>
        <dbReference type="SMART" id="SM00563"/>
    </source>
</evidence>
<dbReference type="InterPro" id="IPR002123">
    <property type="entry name" value="Plipid/glycerol_acylTrfase"/>
</dbReference>
<dbReference type="InterPro" id="IPR016676">
    <property type="entry name" value="P_lipid/glycerol_AcTrfase_prd"/>
</dbReference>
<protein>
    <submittedName>
        <fullName evidence="2">1-acyl-sn-glycerol-3-phosphate acyltransferase</fullName>
    </submittedName>
</protein>